<name>A0ABW2IKQ0_9PROT</name>
<protein>
    <recommendedName>
        <fullName evidence="3">Flagellar assembly protein FliH</fullName>
    </recommendedName>
</protein>
<proteinExistence type="predicted"/>
<dbReference type="RefSeq" id="WP_382166695.1">
    <property type="nucleotide sequence ID" value="NZ_JBHTBR010000004.1"/>
</dbReference>
<gene>
    <name evidence="1" type="ORF">ACFQS8_07560</name>
</gene>
<keyword evidence="2" id="KW-1185">Reference proteome</keyword>
<dbReference type="EMBL" id="JBHTBR010000004">
    <property type="protein sequence ID" value="MFC7291466.1"/>
    <property type="molecule type" value="Genomic_DNA"/>
</dbReference>
<evidence type="ECO:0008006" key="3">
    <source>
        <dbReference type="Google" id="ProtNLM"/>
    </source>
</evidence>
<accession>A0ABW2IKQ0</accession>
<dbReference type="Proteomes" id="UP001596492">
    <property type="component" value="Unassembled WGS sequence"/>
</dbReference>
<reference evidence="2" key="1">
    <citation type="journal article" date="2019" name="Int. J. Syst. Evol. Microbiol.">
        <title>The Global Catalogue of Microorganisms (GCM) 10K type strain sequencing project: providing services to taxonomists for standard genome sequencing and annotation.</title>
        <authorList>
            <consortium name="The Broad Institute Genomics Platform"/>
            <consortium name="The Broad Institute Genome Sequencing Center for Infectious Disease"/>
            <person name="Wu L."/>
            <person name="Ma J."/>
        </authorList>
    </citation>
    <scope>NUCLEOTIDE SEQUENCE [LARGE SCALE GENOMIC DNA]</scope>
    <source>
        <strain evidence="2">CCUG 51308</strain>
    </source>
</reference>
<sequence length="207" mass="22549">MAEVKPFELYTEFTPTGEVLSGKKPAYKRVEEVEKEIHQARAQTQDAVMASVEARIATALETIAANLTPSEQVVNQVALTLRNQAIDLALAASTVIAGKALDEDGHKAAEEAVAEACKQLRSEPRLIVTVAPDAELPIKMRLQNMPDIADRLHFVADPTARPGDWRIEFNGGAAEFSRDAISETVEKCLNNRKADPIEDQLDLFGAA</sequence>
<evidence type="ECO:0000313" key="2">
    <source>
        <dbReference type="Proteomes" id="UP001596492"/>
    </source>
</evidence>
<evidence type="ECO:0000313" key="1">
    <source>
        <dbReference type="EMBL" id="MFC7291466.1"/>
    </source>
</evidence>
<comment type="caution">
    <text evidence="1">The sequence shown here is derived from an EMBL/GenBank/DDBJ whole genome shotgun (WGS) entry which is preliminary data.</text>
</comment>
<organism evidence="1 2">
    <name type="scientific">Hirschia litorea</name>
    <dbReference type="NCBI Taxonomy" id="1199156"/>
    <lineage>
        <taxon>Bacteria</taxon>
        <taxon>Pseudomonadati</taxon>
        <taxon>Pseudomonadota</taxon>
        <taxon>Alphaproteobacteria</taxon>
        <taxon>Hyphomonadales</taxon>
        <taxon>Hyphomonadaceae</taxon>
        <taxon>Hirschia</taxon>
    </lineage>
</organism>